<reference evidence="2 3" key="1">
    <citation type="submission" date="2018-06" db="EMBL/GenBank/DDBJ databases">
        <title>Complete genome of Desulfovibrio indonesiensis P37SLT.</title>
        <authorList>
            <person name="Crispim J.S."/>
            <person name="Vidigal P.M.P."/>
            <person name="Silva L.C.F."/>
            <person name="Laguardia C.N."/>
            <person name="Araujo L.C."/>
            <person name="Dias R.S."/>
            <person name="Sousa M.P."/>
            <person name="Paula S.O."/>
            <person name="Silva C."/>
        </authorList>
    </citation>
    <scope>NUCLEOTIDE SEQUENCE [LARGE SCALE GENOMIC DNA]</scope>
    <source>
        <strain evidence="2 3">P37SLT</strain>
    </source>
</reference>
<evidence type="ECO:0000313" key="3">
    <source>
        <dbReference type="Proteomes" id="UP000448292"/>
    </source>
</evidence>
<gene>
    <name evidence="2" type="ORF">DPQ33_15700</name>
</gene>
<dbReference type="Proteomes" id="UP000448292">
    <property type="component" value="Unassembled WGS sequence"/>
</dbReference>
<name>A0A7M3MBE3_9BACT</name>
<protein>
    <submittedName>
        <fullName evidence="2">Uncharacterized protein</fullName>
    </submittedName>
</protein>
<dbReference type="AlphaFoldDB" id="A0A7M3MBE3"/>
<sequence length="122" mass="12877">MDPHDKDEFEDPSQAGYAEVTAPEPHNVDESLPEGPAEAAQGIVLDAENKLLSLLSVVRTYSLTRQNGGMLPKKLCKSAKDVVDEAFAQGLVAFASAEGPGGKRKGVVLTHKGYDALLSGDV</sequence>
<organism evidence="2 3">
    <name type="scientific">Oceanidesulfovibrio indonesiensis</name>
    <dbReference type="NCBI Taxonomy" id="54767"/>
    <lineage>
        <taxon>Bacteria</taxon>
        <taxon>Pseudomonadati</taxon>
        <taxon>Thermodesulfobacteriota</taxon>
        <taxon>Desulfovibrionia</taxon>
        <taxon>Desulfovibrionales</taxon>
        <taxon>Desulfovibrionaceae</taxon>
        <taxon>Oceanidesulfovibrio</taxon>
    </lineage>
</organism>
<evidence type="ECO:0000313" key="2">
    <source>
        <dbReference type="EMBL" id="TVM15406.1"/>
    </source>
</evidence>
<proteinExistence type="predicted"/>
<feature type="region of interest" description="Disordered" evidence="1">
    <location>
        <begin position="1"/>
        <end position="35"/>
    </location>
</feature>
<evidence type="ECO:0000256" key="1">
    <source>
        <dbReference type="SAM" id="MobiDB-lite"/>
    </source>
</evidence>
<dbReference type="OrthoDB" id="9938470at2"/>
<dbReference type="RefSeq" id="WP_144304176.1">
    <property type="nucleotide sequence ID" value="NZ_QMIE01000017.1"/>
</dbReference>
<keyword evidence="3" id="KW-1185">Reference proteome</keyword>
<accession>A0A7M3MBE3</accession>
<comment type="caution">
    <text evidence="2">The sequence shown here is derived from an EMBL/GenBank/DDBJ whole genome shotgun (WGS) entry which is preliminary data.</text>
</comment>
<dbReference type="EMBL" id="QMIE01000017">
    <property type="protein sequence ID" value="TVM15406.1"/>
    <property type="molecule type" value="Genomic_DNA"/>
</dbReference>